<sequence length="2563" mass="278315">MSQEDAQMTEGGSAEPDTTKDLPMSTGVPDIVTHNVPQADEAAADEENNKVSHLETTKADETPAANGIAAAASSTAIVPTEADLEELEKTTAQKKEDETPNLSQPATEESESIKEEGEGDNVSVQTEESDDENSSESSDSDSESDEEESDSDEDSNSDEGSSSSSSSSEDPSVIPDMDDDEEQQAMLTKDQVYPKSSLMYGEDDEPMFTPEDELRHAFEFRFGDRATVRKMIAQRVKGKRRQKMARDLNMRSNGPLGSSGRIAQRGRVNQRKKRALYAIMASVIITVGVSLFVYSLTKEREYNRSEEFGSNFVDTEEEDKIEIPTITITNGSPSPKIPITGTQPQPQQSPVAPPTQVQPPPTPNINDNELLFLIKSSYVDNFQSIPGTSGTNQASVNFVDEVDNMYLNPSANSGLTQSYQWQAYTYLYNSRTDVINKETNTIGMPRMRIMQIYALYCFYLQVQFPQEGIYECEWSGVTCRDLNDRENAPYSVTSDMVVVSLELPKWQLKGTLPAELAFLPYIESIDLSNNQLSGPLPTMAMFKWTKLKVLSLHDNQFDSGLSSEIGHLTSLQKLTIYHNEFQGGTIPAEPVGFGHDSGVSTEITSQLTHDTHGVDPNGVILSKLKAQAIDDGEGLNDLDSFQYKSYVWLVTHSSYEGVPDLIVSQKFALATLYFALAGAGWDQNTGWLTDDDACSWFGVEDCHSGISSSLNLSENNLVGEIPLELMNMRTLKSINFAGNSLYGVIPPEIGKLNLLEIFLLDNNVLSGPFPNELGNISTLKQLTLNSNELKGTVPADICSLPGLVELWADCLGPEVTCECCTKCFKYGEVHSIIEDPSDTNPLPYTHEPSNNEENPELKSMLITHMTGLEENPLSDAESPSYRAYLWLANSSNLNELDDFRKLRRFGLMSFYIATSPEFSWKIDSGWKTNDDECTWYGMTCDTNAVVEISLPSNRLSGTIPPEFALGGLGGKVTVLDLSENSIGGNLPSELSDFHNLSVLDLKNNAFTGIIPAELKHLTKLISLRLHSNKFEGAMPAEVCSLRDPTTGTLAELSADCDPDDPFDQVTCDAETCCTESTTTITIIVIMNNDGKRSAKNGPHYENGSSAIESSSAAAASSEVEKRDIARKAALAEAESVLRAVSYAPTNSSVTKNSSANGLSNSSEKMGEGDINAATSADKNSSGAVENPNKNNAPAKPKSRSDAVAAAKRRAEERKRAAASGGSKSNKDQSSIAKSSSQTQTDTNTNTTTQSTKSQTTAAPAPAVNPNSQMDWFNLLGVVTNPGYDSWHGGPPTTATSHHATNTSSYHSRSRHRSGGLSSHGTPISLDHVGSDGTRGSTTNGVGGESYAASIFSAAGMTELAGYANSSSAQASAALNTMAGSLDDFTGWFDHYSRKYLGTVPGIDGGPLMGGEGGDDGDDMIGAGGIVGGLRVGSTPIWEEFEPEFGPDDVPELQLEELPSDIAELDLVSVERFLKSSGMLGMRFEDRGGGFKAMRERSKNRGKIPEKREDENEIENEAVHVSAEDNLSTTAEVAKAIEAVPEIFFSSHFDLTDPVCFEKLLVVSDEEVAQIRAKEAELHALAEQKLKEADEKARQDEENDTTIPTRPPRRTEDKQNLNSLPDQSGSSLSKEGHETSRPTAGNVITLRKPETFTLHLDAVELALLDQVRSKSEKFFRETNRFSELQKLVTESVDEVKELRTEIHSLQERCVTNVELVPIMDNTRADLRAISRVMEGIEDVVNCKASIASLMSVGDHLGAIDALRVARSLLAQTPEQESGNGSIQHLSLGKLRALSKVGEQLDEYEKLVVRNITDELVDTFLSWGTEGDIDFRAPPRISLTTDRRANIRGVVQSLRLCGQLSVAGATYQKRLCDLISVTVKAIVTECVADAAKTTSNGADASAKGISGVASMSLDQFLDCLKMLFEQVLGLMWGAVAVNKYCISEGILLDDKAAANEATNSTDGQGNEASQLTKSATAAALSAAADLAEKSVSELLRLRREAHSLVSFDGMRQLWDTSLTFTLQLERFSGKKAYGLRSTLLAQAKSFVERKHEANMSSLVAALDSERWVQCNVSAERQAALTRLCSGRAAFSSRATARGTETAAAANVPPSPAAKMADADVEGLRYKVVWSCLLLLEMVMDDVACAAHFQTLATNIVGKVCELLRLFNTRSTHLVLGAGAIHSAARLKSINAKHLAIVTQCIALMLAILPHIRAALMAQLPAKQHALLTDLDKIKTDYAEHSEKVLNKLVSIIGGIVEHSLAPKIAKTSFDERGATMPMPESPDAALECCAFLDSVLTNTTKMHQVLKVMLPDELLRDVFSRIFAYLDHKIPSLYKAAAISAEKNFTMPTTDNGKIRLIKEVQYVTGTLNCLPGVLPWKFTAMKVLEQELDIVVIQPEPEDTPQEEDVADEKKEADDGAPTPSVDSGPIDNKEGQEENIEGDGNLPANDEASSGKEEVPEEHTTTIPKEQVKSPLEEHAAHSDTQDEETSHEQNDVSATPPNSEDEAPVVKEETETVEASEEQPVSTTETEPSESESQEENINTDPASTTDEVLPEQISPEEKEAL</sequence>
<gene>
    <name evidence="12" type="ORF">QTG54_000225</name>
</gene>
<dbReference type="PANTHER" id="PTHR12965">
    <property type="entry name" value="VACUOLAR PROTEIN SORTING 54"/>
    <property type="match status" value="1"/>
</dbReference>
<feature type="compositionally biased region" description="Low complexity" evidence="9">
    <location>
        <begin position="64"/>
        <end position="77"/>
    </location>
</feature>
<feature type="compositionally biased region" description="Polar residues" evidence="9">
    <location>
        <begin position="1146"/>
        <end position="1163"/>
    </location>
</feature>
<feature type="compositionally biased region" description="Polar residues" evidence="9">
    <location>
        <begin position="2538"/>
        <end position="2548"/>
    </location>
</feature>
<keyword evidence="10" id="KW-0472">Membrane</keyword>
<evidence type="ECO:0000256" key="9">
    <source>
        <dbReference type="SAM" id="MobiDB-lite"/>
    </source>
</evidence>
<dbReference type="GO" id="GO:0042147">
    <property type="term" value="P:retrograde transport, endosome to Golgi"/>
    <property type="evidence" value="ECO:0007669"/>
    <property type="project" value="InterPro"/>
</dbReference>
<dbReference type="InterPro" id="IPR001611">
    <property type="entry name" value="Leu-rich_rpt"/>
</dbReference>
<comment type="caution">
    <text evidence="12">The sequence shown here is derived from an EMBL/GenBank/DDBJ whole genome shotgun (WGS) entry which is preliminary data.</text>
</comment>
<dbReference type="Gene3D" id="3.80.10.10">
    <property type="entry name" value="Ribonuclease Inhibitor"/>
    <property type="match status" value="3"/>
</dbReference>
<feature type="region of interest" description="Disordered" evidence="9">
    <location>
        <begin position="2392"/>
        <end position="2563"/>
    </location>
</feature>
<dbReference type="InterPro" id="IPR012501">
    <property type="entry name" value="Vps54_C"/>
</dbReference>
<keyword evidence="13" id="KW-1185">Reference proteome</keyword>
<protein>
    <submittedName>
        <fullName evidence="12">Vacuolar protein sorting-associated protein 54</fullName>
    </submittedName>
</protein>
<feature type="region of interest" description="Disordered" evidence="9">
    <location>
        <begin position="326"/>
        <end position="360"/>
    </location>
</feature>
<evidence type="ECO:0000256" key="1">
    <source>
        <dbReference type="ARBA" id="ARBA00004601"/>
    </source>
</evidence>
<dbReference type="InterPro" id="IPR032675">
    <property type="entry name" value="LRR_dom_sf"/>
</dbReference>
<feature type="compositionally biased region" description="Pro residues" evidence="9">
    <location>
        <begin position="351"/>
        <end position="360"/>
    </location>
</feature>
<evidence type="ECO:0000313" key="13">
    <source>
        <dbReference type="Proteomes" id="UP001224775"/>
    </source>
</evidence>
<feature type="domain" description="Vacuolar protein sorting-associated protein 54 C-terminal" evidence="11">
    <location>
        <begin position="2122"/>
        <end position="2250"/>
    </location>
</feature>
<feature type="compositionally biased region" description="Basic and acidic residues" evidence="9">
    <location>
        <begin position="47"/>
        <end position="61"/>
    </location>
</feature>
<dbReference type="Pfam" id="PF07928">
    <property type="entry name" value="Vps54"/>
    <property type="match status" value="1"/>
</dbReference>
<feature type="compositionally biased region" description="Polar residues" evidence="9">
    <location>
        <begin position="1615"/>
        <end position="1628"/>
    </location>
</feature>
<reference evidence="12" key="1">
    <citation type="submission" date="2023-06" db="EMBL/GenBank/DDBJ databases">
        <title>Survivors Of The Sea: Transcriptome response of Skeletonema marinoi to long-term dormancy.</title>
        <authorList>
            <person name="Pinder M.I.M."/>
            <person name="Kourtchenko O."/>
            <person name="Robertson E.K."/>
            <person name="Larsson T."/>
            <person name="Maumus F."/>
            <person name="Osuna-Cruz C.M."/>
            <person name="Vancaester E."/>
            <person name="Stenow R."/>
            <person name="Vandepoele K."/>
            <person name="Ploug H."/>
            <person name="Bruchert V."/>
            <person name="Godhe A."/>
            <person name="Topel M."/>
        </authorList>
    </citation>
    <scope>NUCLEOTIDE SEQUENCE</scope>
    <source>
        <strain evidence="12">R05AC</strain>
    </source>
</reference>
<feature type="coiled-coil region" evidence="8">
    <location>
        <begin position="1680"/>
        <end position="1707"/>
    </location>
</feature>
<evidence type="ECO:0000256" key="10">
    <source>
        <dbReference type="SAM" id="Phobius"/>
    </source>
</evidence>
<feature type="region of interest" description="Disordered" evidence="9">
    <location>
        <begin position="1587"/>
        <end position="1643"/>
    </location>
</feature>
<keyword evidence="10" id="KW-1133">Transmembrane helix</keyword>
<feature type="compositionally biased region" description="Low complexity" evidence="9">
    <location>
        <begin position="158"/>
        <end position="170"/>
    </location>
</feature>
<comment type="similarity">
    <text evidence="2">Belongs to the VPS54 family.</text>
</comment>
<keyword evidence="6" id="KW-0333">Golgi apparatus</keyword>
<feature type="compositionally biased region" description="Polar residues" evidence="9">
    <location>
        <begin position="1172"/>
        <end position="1183"/>
    </location>
</feature>
<feature type="transmembrane region" description="Helical" evidence="10">
    <location>
        <begin position="275"/>
        <end position="296"/>
    </location>
</feature>
<name>A0AAD9DHS1_9STRA</name>
<dbReference type="Gene3D" id="6.10.250.860">
    <property type="match status" value="1"/>
</dbReference>
<feature type="compositionally biased region" description="Basic and acidic residues" evidence="9">
    <location>
        <begin position="2449"/>
        <end position="2491"/>
    </location>
</feature>
<feature type="compositionally biased region" description="Basic and acidic residues" evidence="9">
    <location>
        <begin position="87"/>
        <end position="98"/>
    </location>
</feature>
<dbReference type="GO" id="GO:0000938">
    <property type="term" value="C:GARP complex"/>
    <property type="evidence" value="ECO:0007669"/>
    <property type="project" value="InterPro"/>
</dbReference>
<dbReference type="GO" id="GO:0006896">
    <property type="term" value="P:Golgi to vacuole transport"/>
    <property type="evidence" value="ECO:0007669"/>
    <property type="project" value="TreeGrafter"/>
</dbReference>
<keyword evidence="7 8" id="KW-0175">Coiled coil</keyword>
<proteinExistence type="inferred from homology"/>
<accession>A0AAD9DHS1</accession>
<dbReference type="PANTHER" id="PTHR12965:SF0">
    <property type="entry name" value="VACUOLAR PROTEIN SORTING-ASSOCIATED PROTEIN 54"/>
    <property type="match status" value="1"/>
</dbReference>
<keyword evidence="10" id="KW-0812">Transmembrane</keyword>
<feature type="compositionally biased region" description="Acidic residues" evidence="9">
    <location>
        <begin position="2395"/>
        <end position="2406"/>
    </location>
</feature>
<feature type="compositionally biased region" description="Low complexity" evidence="9">
    <location>
        <begin position="1292"/>
        <end position="1306"/>
    </location>
</feature>
<dbReference type="Pfam" id="PF00560">
    <property type="entry name" value="LRR_1"/>
    <property type="match status" value="2"/>
</dbReference>
<dbReference type="InterPro" id="IPR039745">
    <property type="entry name" value="Vps54"/>
</dbReference>
<dbReference type="FunFam" id="3.80.10.10:FF:000383">
    <property type="entry name" value="Leucine-rich repeat receptor protein kinase EMS1"/>
    <property type="match status" value="1"/>
</dbReference>
<feature type="region of interest" description="Disordered" evidence="9">
    <location>
        <begin position="1286"/>
        <end position="1341"/>
    </location>
</feature>
<evidence type="ECO:0000256" key="6">
    <source>
        <dbReference type="ARBA" id="ARBA00023034"/>
    </source>
</evidence>
<evidence type="ECO:0000313" key="12">
    <source>
        <dbReference type="EMBL" id="KAK1748286.1"/>
    </source>
</evidence>
<keyword evidence="4" id="KW-0677">Repeat</keyword>
<comment type="subcellular location">
    <subcellularLocation>
        <location evidence="1">Golgi apparatus</location>
        <location evidence="1">trans-Golgi network</location>
    </subcellularLocation>
</comment>
<feature type="compositionally biased region" description="Acidic residues" evidence="9">
    <location>
        <begin position="127"/>
        <end position="157"/>
    </location>
</feature>
<feature type="region of interest" description="Disordered" evidence="9">
    <location>
        <begin position="1"/>
        <end position="177"/>
    </location>
</feature>
<dbReference type="GO" id="GO:0005829">
    <property type="term" value="C:cytosol"/>
    <property type="evidence" value="ECO:0007669"/>
    <property type="project" value="GOC"/>
</dbReference>
<dbReference type="EMBL" id="JATAAI010000001">
    <property type="protein sequence ID" value="KAK1748286.1"/>
    <property type="molecule type" value="Genomic_DNA"/>
</dbReference>
<evidence type="ECO:0000256" key="5">
    <source>
        <dbReference type="ARBA" id="ARBA00022927"/>
    </source>
</evidence>
<evidence type="ECO:0000256" key="4">
    <source>
        <dbReference type="ARBA" id="ARBA00022737"/>
    </source>
</evidence>
<keyword evidence="5" id="KW-0653">Protein transport</keyword>
<feature type="region of interest" description="Disordered" evidence="9">
    <location>
        <begin position="1091"/>
        <end position="1111"/>
    </location>
</feature>
<evidence type="ECO:0000256" key="7">
    <source>
        <dbReference type="ARBA" id="ARBA00023054"/>
    </source>
</evidence>
<feature type="region of interest" description="Disordered" evidence="9">
    <location>
        <begin position="1146"/>
        <end position="1267"/>
    </location>
</feature>
<organism evidence="12 13">
    <name type="scientific">Skeletonema marinoi</name>
    <dbReference type="NCBI Taxonomy" id="267567"/>
    <lineage>
        <taxon>Eukaryota</taxon>
        <taxon>Sar</taxon>
        <taxon>Stramenopiles</taxon>
        <taxon>Ochrophyta</taxon>
        <taxon>Bacillariophyta</taxon>
        <taxon>Coscinodiscophyceae</taxon>
        <taxon>Thalassiosirophycidae</taxon>
        <taxon>Thalassiosirales</taxon>
        <taxon>Skeletonemataceae</taxon>
        <taxon>Skeletonema</taxon>
        <taxon>Skeletonema marinoi-dohrnii complex</taxon>
    </lineage>
</organism>
<feature type="compositionally biased region" description="Low complexity" evidence="9">
    <location>
        <begin position="1233"/>
        <end position="1261"/>
    </location>
</feature>
<keyword evidence="3" id="KW-0813">Transport</keyword>
<dbReference type="GO" id="GO:0015031">
    <property type="term" value="P:protein transport"/>
    <property type="evidence" value="ECO:0007669"/>
    <property type="project" value="UniProtKB-KW"/>
</dbReference>
<dbReference type="SUPFAM" id="SSF52058">
    <property type="entry name" value="L domain-like"/>
    <property type="match status" value="1"/>
</dbReference>
<feature type="compositionally biased region" description="Low complexity" evidence="9">
    <location>
        <begin position="1186"/>
        <end position="1195"/>
    </location>
</feature>
<evidence type="ECO:0000256" key="8">
    <source>
        <dbReference type="SAM" id="Coils"/>
    </source>
</evidence>
<evidence type="ECO:0000256" key="3">
    <source>
        <dbReference type="ARBA" id="ARBA00022448"/>
    </source>
</evidence>
<evidence type="ECO:0000259" key="11">
    <source>
        <dbReference type="Pfam" id="PF07928"/>
    </source>
</evidence>
<dbReference type="GO" id="GO:0019905">
    <property type="term" value="F:syntaxin binding"/>
    <property type="evidence" value="ECO:0007669"/>
    <property type="project" value="TreeGrafter"/>
</dbReference>
<evidence type="ECO:0000256" key="2">
    <source>
        <dbReference type="ARBA" id="ARBA00009150"/>
    </source>
</evidence>
<dbReference type="Proteomes" id="UP001224775">
    <property type="component" value="Unassembled WGS sequence"/>
</dbReference>
<feature type="compositionally biased region" description="Polar residues" evidence="9">
    <location>
        <begin position="1221"/>
        <end position="1232"/>
    </location>
</feature>